<dbReference type="CDD" id="cd01949">
    <property type="entry name" value="GGDEF"/>
    <property type="match status" value="1"/>
</dbReference>
<keyword evidence="4" id="KW-0812">Transmembrane</keyword>
<dbReference type="SUPFAM" id="SSF55073">
    <property type="entry name" value="Nucleotide cyclase"/>
    <property type="match status" value="1"/>
</dbReference>
<dbReference type="OrthoDB" id="9812260at2"/>
<protein>
    <recommendedName>
        <fullName evidence="2">diguanylate cyclase</fullName>
        <ecNumber evidence="2">2.7.7.65</ecNumber>
    </recommendedName>
</protein>
<dbReference type="GO" id="GO:0043709">
    <property type="term" value="P:cell adhesion involved in single-species biofilm formation"/>
    <property type="evidence" value="ECO:0007669"/>
    <property type="project" value="TreeGrafter"/>
</dbReference>
<reference evidence="6 7" key="1">
    <citation type="submission" date="2018-01" db="EMBL/GenBank/DDBJ databases">
        <title>Whole genome sequencing of Histamine producing bacteria.</title>
        <authorList>
            <person name="Butler K."/>
        </authorList>
    </citation>
    <scope>NUCLEOTIDE SEQUENCE [LARGE SCALE GENOMIC DNA]</scope>
    <source>
        <strain evidence="6 7">DSM 24669</strain>
    </source>
</reference>
<dbReference type="NCBIfam" id="TIGR00254">
    <property type="entry name" value="GGDEF"/>
    <property type="match status" value="1"/>
</dbReference>
<keyword evidence="4" id="KW-1133">Transmembrane helix</keyword>
<evidence type="ECO:0000256" key="1">
    <source>
        <dbReference type="ARBA" id="ARBA00001946"/>
    </source>
</evidence>
<keyword evidence="7" id="KW-1185">Reference proteome</keyword>
<dbReference type="EMBL" id="PYLZ01000008">
    <property type="protein sequence ID" value="PSW23494.1"/>
    <property type="molecule type" value="Genomic_DNA"/>
</dbReference>
<name>A0A0J8Y035_9GAMM</name>
<feature type="transmembrane region" description="Helical" evidence="4">
    <location>
        <begin position="76"/>
        <end position="95"/>
    </location>
</feature>
<dbReference type="Pfam" id="PF00990">
    <property type="entry name" value="GGDEF"/>
    <property type="match status" value="1"/>
</dbReference>
<dbReference type="GO" id="GO:0005886">
    <property type="term" value="C:plasma membrane"/>
    <property type="evidence" value="ECO:0007669"/>
    <property type="project" value="TreeGrafter"/>
</dbReference>
<dbReference type="GO" id="GO:1902201">
    <property type="term" value="P:negative regulation of bacterial-type flagellum-dependent cell motility"/>
    <property type="evidence" value="ECO:0007669"/>
    <property type="project" value="TreeGrafter"/>
</dbReference>
<accession>A0A0J8Y035</accession>
<feature type="domain" description="GGDEF" evidence="5">
    <location>
        <begin position="206"/>
        <end position="335"/>
    </location>
</feature>
<comment type="cofactor">
    <cofactor evidence="1">
        <name>Mg(2+)</name>
        <dbReference type="ChEBI" id="CHEBI:18420"/>
    </cofactor>
</comment>
<evidence type="ECO:0000256" key="3">
    <source>
        <dbReference type="ARBA" id="ARBA00034247"/>
    </source>
</evidence>
<dbReference type="GO" id="GO:0052621">
    <property type="term" value="F:diguanylate cyclase activity"/>
    <property type="evidence" value="ECO:0007669"/>
    <property type="project" value="UniProtKB-EC"/>
</dbReference>
<dbReference type="InterPro" id="IPR029787">
    <property type="entry name" value="Nucleotide_cyclase"/>
</dbReference>
<proteinExistence type="predicted"/>
<dbReference type="STRING" id="680026.AB733_08385"/>
<evidence type="ECO:0000313" key="6">
    <source>
        <dbReference type="EMBL" id="PSW23494.1"/>
    </source>
</evidence>
<dbReference type="EC" id="2.7.7.65" evidence="2"/>
<feature type="transmembrane region" description="Helical" evidence="4">
    <location>
        <begin position="51"/>
        <end position="71"/>
    </location>
</feature>
<keyword evidence="4" id="KW-0472">Membrane</keyword>
<evidence type="ECO:0000256" key="4">
    <source>
        <dbReference type="SAM" id="Phobius"/>
    </source>
</evidence>
<dbReference type="PANTHER" id="PTHR45138:SF9">
    <property type="entry name" value="DIGUANYLATE CYCLASE DGCM-RELATED"/>
    <property type="match status" value="1"/>
</dbReference>
<feature type="transmembrane region" description="Helical" evidence="4">
    <location>
        <begin position="24"/>
        <end position="45"/>
    </location>
</feature>
<dbReference type="InterPro" id="IPR043128">
    <property type="entry name" value="Rev_trsase/Diguanyl_cyclase"/>
</dbReference>
<comment type="caution">
    <text evidence="6">The sequence shown here is derived from an EMBL/GenBank/DDBJ whole genome shotgun (WGS) entry which is preliminary data.</text>
</comment>
<dbReference type="PANTHER" id="PTHR45138">
    <property type="entry name" value="REGULATORY COMPONENTS OF SENSORY TRANSDUCTION SYSTEM"/>
    <property type="match status" value="1"/>
</dbReference>
<dbReference type="InterPro" id="IPR000160">
    <property type="entry name" value="GGDEF_dom"/>
</dbReference>
<gene>
    <name evidence="6" type="ORF">C9I94_15335</name>
</gene>
<dbReference type="AlphaFoldDB" id="A0A0J8Y035"/>
<evidence type="ECO:0000313" key="7">
    <source>
        <dbReference type="Proteomes" id="UP000240481"/>
    </source>
</evidence>
<evidence type="ECO:0000256" key="2">
    <source>
        <dbReference type="ARBA" id="ARBA00012528"/>
    </source>
</evidence>
<feature type="transmembrane region" description="Helical" evidence="4">
    <location>
        <begin position="146"/>
        <end position="166"/>
    </location>
</feature>
<dbReference type="FunFam" id="3.30.70.270:FF:000001">
    <property type="entry name" value="Diguanylate cyclase domain protein"/>
    <property type="match status" value="1"/>
</dbReference>
<sequence>MTLNKLRFEHGDDELLDFYRRQHILKFITAVTIFTFIPLGIKNLLIGETLLGLSLLAFELSFIIEMIGLLYVERKIIGNGIPLSLLVISITLSIYELGMFVSYWVYPIAVTLVFIIPRRQALITNTCLVVGCGIASFYHVDWQYAMRFISSLIACAGIAHVAVEAIHHLQVELRYLSTRDALTGALNRHQLDAFMNRSIAQKNRGFSACVALIDIDHFKQVNDLYGHDVGDTVIKNVVETLNQHTRDLDILFRLGGDEFLILFDNTNMNEAFKVMDTLSQHIREQHYPYHAKVTISVGLSPAFAEDDAVRWIKRADIALYQSKENGRDQITINAKSDTVTNINMNLNQRVM</sequence>
<dbReference type="RefSeq" id="WP_048898350.1">
    <property type="nucleotide sequence ID" value="NZ_AP024852.1"/>
</dbReference>
<feature type="transmembrane region" description="Helical" evidence="4">
    <location>
        <begin position="122"/>
        <end position="140"/>
    </location>
</feature>
<evidence type="ECO:0000259" key="5">
    <source>
        <dbReference type="PROSITE" id="PS50887"/>
    </source>
</evidence>
<dbReference type="PROSITE" id="PS50887">
    <property type="entry name" value="GGDEF"/>
    <property type="match status" value="1"/>
</dbReference>
<dbReference type="InterPro" id="IPR050469">
    <property type="entry name" value="Diguanylate_Cyclase"/>
</dbReference>
<organism evidence="6 7">
    <name type="scientific">Photobacterium swingsii</name>
    <dbReference type="NCBI Taxonomy" id="680026"/>
    <lineage>
        <taxon>Bacteria</taxon>
        <taxon>Pseudomonadati</taxon>
        <taxon>Pseudomonadota</taxon>
        <taxon>Gammaproteobacteria</taxon>
        <taxon>Vibrionales</taxon>
        <taxon>Vibrionaceae</taxon>
        <taxon>Photobacterium</taxon>
    </lineage>
</organism>
<dbReference type="SMART" id="SM00267">
    <property type="entry name" value="GGDEF"/>
    <property type="match status" value="1"/>
</dbReference>
<dbReference type="Gene3D" id="3.30.70.270">
    <property type="match status" value="1"/>
</dbReference>
<dbReference type="Proteomes" id="UP000240481">
    <property type="component" value="Unassembled WGS sequence"/>
</dbReference>
<comment type="catalytic activity">
    <reaction evidence="3">
        <text>2 GTP = 3',3'-c-di-GMP + 2 diphosphate</text>
        <dbReference type="Rhea" id="RHEA:24898"/>
        <dbReference type="ChEBI" id="CHEBI:33019"/>
        <dbReference type="ChEBI" id="CHEBI:37565"/>
        <dbReference type="ChEBI" id="CHEBI:58805"/>
        <dbReference type="EC" id="2.7.7.65"/>
    </reaction>
</comment>